<keyword evidence="2" id="KW-0723">Serine/threonine-protein kinase</keyword>
<evidence type="ECO:0000259" key="10">
    <source>
        <dbReference type="PROSITE" id="PS50011"/>
    </source>
</evidence>
<dbReference type="Gene3D" id="2.60.120.560">
    <property type="entry name" value="Exo-inulinase, domain 1"/>
    <property type="match status" value="1"/>
</dbReference>
<evidence type="ECO:0000256" key="7">
    <source>
        <dbReference type="PROSITE-ProRule" id="PRU10141"/>
    </source>
</evidence>
<evidence type="ECO:0000313" key="11">
    <source>
        <dbReference type="EMBL" id="GHO91803.1"/>
    </source>
</evidence>
<keyword evidence="5" id="KW-0418">Kinase</keyword>
<dbReference type="InterPro" id="IPR008271">
    <property type="entry name" value="Ser/Thr_kinase_AS"/>
</dbReference>
<dbReference type="EMBL" id="BNJK01000001">
    <property type="protein sequence ID" value="GHO91803.1"/>
    <property type="molecule type" value="Genomic_DNA"/>
</dbReference>
<evidence type="ECO:0000256" key="8">
    <source>
        <dbReference type="SAM" id="MobiDB-lite"/>
    </source>
</evidence>
<dbReference type="PROSITE" id="PS00107">
    <property type="entry name" value="PROTEIN_KINASE_ATP"/>
    <property type="match status" value="1"/>
</dbReference>
<name>A0A8J3IDZ6_9CHLR</name>
<evidence type="ECO:0000256" key="2">
    <source>
        <dbReference type="ARBA" id="ARBA00022527"/>
    </source>
</evidence>
<keyword evidence="4 7" id="KW-0547">Nucleotide-binding</keyword>
<keyword evidence="9" id="KW-0472">Membrane</keyword>
<dbReference type="GO" id="GO:0005524">
    <property type="term" value="F:ATP binding"/>
    <property type="evidence" value="ECO:0007669"/>
    <property type="project" value="UniProtKB-UniRule"/>
</dbReference>
<accession>A0A8J3IDZ6</accession>
<dbReference type="RefSeq" id="WP_220202677.1">
    <property type="nucleotide sequence ID" value="NZ_BNJK01000001.1"/>
</dbReference>
<dbReference type="InterPro" id="IPR011009">
    <property type="entry name" value="Kinase-like_dom_sf"/>
</dbReference>
<reference evidence="11" key="1">
    <citation type="submission" date="2020-10" db="EMBL/GenBank/DDBJ databases">
        <title>Taxonomic study of unclassified bacteria belonging to the class Ktedonobacteria.</title>
        <authorList>
            <person name="Yabe S."/>
            <person name="Wang C.M."/>
            <person name="Zheng Y."/>
            <person name="Sakai Y."/>
            <person name="Cavaletti L."/>
            <person name="Monciardini P."/>
            <person name="Donadio S."/>
        </authorList>
    </citation>
    <scope>NUCLEOTIDE SEQUENCE</scope>
    <source>
        <strain evidence="11">ID150040</strain>
    </source>
</reference>
<dbReference type="Pfam" id="PF00069">
    <property type="entry name" value="Pkinase"/>
    <property type="match status" value="1"/>
</dbReference>
<feature type="region of interest" description="Disordered" evidence="8">
    <location>
        <begin position="434"/>
        <end position="463"/>
    </location>
</feature>
<feature type="region of interest" description="Disordered" evidence="8">
    <location>
        <begin position="277"/>
        <end position="301"/>
    </location>
</feature>
<evidence type="ECO:0000256" key="1">
    <source>
        <dbReference type="ARBA" id="ARBA00012513"/>
    </source>
</evidence>
<dbReference type="Gene3D" id="3.30.200.20">
    <property type="entry name" value="Phosphorylase Kinase, domain 1"/>
    <property type="match status" value="1"/>
</dbReference>
<feature type="binding site" evidence="7">
    <location>
        <position position="41"/>
    </location>
    <ligand>
        <name>ATP</name>
        <dbReference type="ChEBI" id="CHEBI:30616"/>
    </ligand>
</feature>
<gene>
    <name evidence="11" type="ORF">KSF_018510</name>
</gene>
<evidence type="ECO:0000313" key="12">
    <source>
        <dbReference type="Proteomes" id="UP000597444"/>
    </source>
</evidence>
<organism evidence="11 12">
    <name type="scientific">Reticulibacter mediterranei</name>
    <dbReference type="NCBI Taxonomy" id="2778369"/>
    <lineage>
        <taxon>Bacteria</taxon>
        <taxon>Bacillati</taxon>
        <taxon>Chloroflexota</taxon>
        <taxon>Ktedonobacteria</taxon>
        <taxon>Ktedonobacterales</taxon>
        <taxon>Reticulibacteraceae</taxon>
        <taxon>Reticulibacter</taxon>
    </lineage>
</organism>
<protein>
    <recommendedName>
        <fullName evidence="1">non-specific serine/threonine protein kinase</fullName>
        <ecNumber evidence="1">2.7.11.1</ecNumber>
    </recommendedName>
</protein>
<feature type="domain" description="Protein kinase" evidence="10">
    <location>
        <begin position="12"/>
        <end position="271"/>
    </location>
</feature>
<evidence type="ECO:0000256" key="9">
    <source>
        <dbReference type="SAM" id="Phobius"/>
    </source>
</evidence>
<evidence type="ECO:0000256" key="6">
    <source>
        <dbReference type="ARBA" id="ARBA00022840"/>
    </source>
</evidence>
<proteinExistence type="predicted"/>
<sequence length="635" mass="68852">MSDLEGRTLDRYKLKQLIGKGGMADVYLGYDPRFERTVAVKVFRRDDEDLLRRFIREARLMANLRHASLMPIYDAGESVLDGLTQYYIVMPFMENGTLRGRIRRQPPLSLQEISNYLTHIADALDYIHKRGIIHRDIKSSNVLLDTEGRCYLSDFGIARTATDATMTTTGGVLGTVDYVAPELFEEGQKANAYSDLYSLGILLFEMVTRRFPFAAESQIALIAMHINNPPPSPRRLVPQISAPTEKVILKALAKRPELRYATATTFAEAFCLSLTPRSGENTTSEVTPRREPVSTDPGDAKTAVKPVALSTLSVRPAPLAGLTESHLLPATNAPFAQQPAGVMQHSPRLRRMTMVALALVMLLAVMAPALFFVLGHHQLRPVTPTPEAPQPVVQIHTAATPTARATMTPTPNITATAHVATATAEQQVKSAKATALAQPTGSTATGDVQTAPTGNALYTDPLNNSGAPATAQANWNESNSCTFQGDGYHVTSRSALVTCMESSHSYRDATISVDMTLLNGQIGGVIFRMSSVPFVGNYAGYLFEVDSQGNYSFSCSSITAGNTVLKEGSIPHGFRSGYHVKNTLQIVMNGSSLSFYINGVFLDQETDTAFAAGTMGFLALSASAVYSHLRIYSIA</sequence>
<keyword evidence="3" id="KW-0808">Transferase</keyword>
<dbReference type="FunFam" id="1.10.510.10:FF:000021">
    <property type="entry name" value="Serine/threonine protein kinase"/>
    <property type="match status" value="1"/>
</dbReference>
<keyword evidence="9" id="KW-0812">Transmembrane</keyword>
<dbReference type="PANTHER" id="PTHR43289">
    <property type="entry name" value="MITOGEN-ACTIVATED PROTEIN KINASE KINASE KINASE 20-RELATED"/>
    <property type="match status" value="1"/>
</dbReference>
<evidence type="ECO:0000256" key="3">
    <source>
        <dbReference type="ARBA" id="ARBA00022679"/>
    </source>
</evidence>
<dbReference type="InterPro" id="IPR000719">
    <property type="entry name" value="Prot_kinase_dom"/>
</dbReference>
<dbReference type="PROSITE" id="PS00108">
    <property type="entry name" value="PROTEIN_KINASE_ST"/>
    <property type="match status" value="1"/>
</dbReference>
<dbReference type="GO" id="GO:0004674">
    <property type="term" value="F:protein serine/threonine kinase activity"/>
    <property type="evidence" value="ECO:0007669"/>
    <property type="project" value="UniProtKB-KW"/>
</dbReference>
<dbReference type="Gene3D" id="1.10.510.10">
    <property type="entry name" value="Transferase(Phosphotransferase) domain 1"/>
    <property type="match status" value="1"/>
</dbReference>
<dbReference type="PANTHER" id="PTHR43289:SF6">
    <property type="entry name" value="SERINE_THREONINE-PROTEIN KINASE NEKL-3"/>
    <property type="match status" value="1"/>
</dbReference>
<dbReference type="InterPro" id="IPR017441">
    <property type="entry name" value="Protein_kinase_ATP_BS"/>
</dbReference>
<dbReference type="Proteomes" id="UP000597444">
    <property type="component" value="Unassembled WGS sequence"/>
</dbReference>
<keyword evidence="9" id="KW-1133">Transmembrane helix</keyword>
<keyword evidence="12" id="KW-1185">Reference proteome</keyword>
<evidence type="ECO:0000256" key="5">
    <source>
        <dbReference type="ARBA" id="ARBA00022777"/>
    </source>
</evidence>
<feature type="transmembrane region" description="Helical" evidence="9">
    <location>
        <begin position="353"/>
        <end position="374"/>
    </location>
</feature>
<keyword evidence="6 7" id="KW-0067">ATP-binding</keyword>
<dbReference type="CDD" id="cd14014">
    <property type="entry name" value="STKc_PknB_like"/>
    <property type="match status" value="1"/>
</dbReference>
<dbReference type="SMART" id="SM00220">
    <property type="entry name" value="S_TKc"/>
    <property type="match status" value="1"/>
</dbReference>
<dbReference type="SUPFAM" id="SSF56112">
    <property type="entry name" value="Protein kinase-like (PK-like)"/>
    <property type="match status" value="1"/>
</dbReference>
<feature type="compositionally biased region" description="Polar residues" evidence="8">
    <location>
        <begin position="437"/>
        <end position="453"/>
    </location>
</feature>
<dbReference type="PROSITE" id="PS50011">
    <property type="entry name" value="PROTEIN_KINASE_DOM"/>
    <property type="match status" value="1"/>
</dbReference>
<comment type="caution">
    <text evidence="11">The sequence shown here is derived from an EMBL/GenBank/DDBJ whole genome shotgun (WGS) entry which is preliminary data.</text>
</comment>
<dbReference type="EC" id="2.7.11.1" evidence="1"/>
<evidence type="ECO:0000256" key="4">
    <source>
        <dbReference type="ARBA" id="ARBA00022741"/>
    </source>
</evidence>
<dbReference type="AlphaFoldDB" id="A0A8J3IDZ6"/>
<feature type="compositionally biased region" description="Polar residues" evidence="8">
    <location>
        <begin position="277"/>
        <end position="286"/>
    </location>
</feature>